<keyword evidence="14" id="KW-0472">Membrane</keyword>
<dbReference type="FunFam" id="3.40.50.300:FF:000527">
    <property type="entry name" value="Tyrosine-protein kinase etk"/>
    <property type="match status" value="1"/>
</dbReference>
<dbReference type="GO" id="GO:0042802">
    <property type="term" value="F:identical protein binding"/>
    <property type="evidence" value="ECO:0007669"/>
    <property type="project" value="UniProtKB-ARBA"/>
</dbReference>
<protein>
    <recommendedName>
        <fullName evidence="5">non-specific protein-tyrosine kinase</fullName>
        <ecNumber evidence="5">2.7.10.2</ecNumber>
    </recommendedName>
</protein>
<keyword evidence="7" id="KW-0997">Cell inner membrane</keyword>
<dbReference type="AlphaFoldDB" id="A0A285VW57"/>
<gene>
    <name evidence="20" type="ORF">SAMN05421879_1294</name>
</gene>
<evidence type="ECO:0000256" key="14">
    <source>
        <dbReference type="ARBA" id="ARBA00023136"/>
    </source>
</evidence>
<name>A0A285VW57_9MICO</name>
<dbReference type="EC" id="2.7.10.2" evidence="5"/>
<reference evidence="21" key="1">
    <citation type="submission" date="2017-08" db="EMBL/GenBank/DDBJ databases">
        <authorList>
            <person name="Varghese N."/>
            <person name="Submissions S."/>
        </authorList>
    </citation>
    <scope>NUCLEOTIDE SEQUENCE [LARGE SCALE GENOMIC DNA]</scope>
    <source>
        <strain evidence="21">USBA17B2</strain>
    </source>
</reference>
<dbReference type="GO" id="GO:0005524">
    <property type="term" value="F:ATP binding"/>
    <property type="evidence" value="ECO:0007669"/>
    <property type="project" value="UniProtKB-KW"/>
</dbReference>
<evidence type="ECO:0000256" key="3">
    <source>
        <dbReference type="ARBA" id="ARBA00007316"/>
    </source>
</evidence>
<dbReference type="InterPro" id="IPR050445">
    <property type="entry name" value="Bact_polysacc_biosynth/exp"/>
</dbReference>
<dbReference type="EMBL" id="OBQK01000029">
    <property type="protein sequence ID" value="SOC58320.1"/>
    <property type="molecule type" value="Genomic_DNA"/>
</dbReference>
<dbReference type="GO" id="GO:0004715">
    <property type="term" value="F:non-membrane spanning protein tyrosine kinase activity"/>
    <property type="evidence" value="ECO:0007669"/>
    <property type="project" value="UniProtKB-EC"/>
</dbReference>
<keyword evidence="15" id="KW-0829">Tyrosine-protein kinase</keyword>
<dbReference type="Pfam" id="PF02706">
    <property type="entry name" value="Wzz"/>
    <property type="match status" value="1"/>
</dbReference>
<comment type="catalytic activity">
    <reaction evidence="16">
        <text>L-tyrosyl-[protein] + ATP = O-phospho-L-tyrosyl-[protein] + ADP + H(+)</text>
        <dbReference type="Rhea" id="RHEA:10596"/>
        <dbReference type="Rhea" id="RHEA-COMP:10136"/>
        <dbReference type="Rhea" id="RHEA-COMP:20101"/>
        <dbReference type="ChEBI" id="CHEBI:15378"/>
        <dbReference type="ChEBI" id="CHEBI:30616"/>
        <dbReference type="ChEBI" id="CHEBI:46858"/>
        <dbReference type="ChEBI" id="CHEBI:61978"/>
        <dbReference type="ChEBI" id="CHEBI:456216"/>
        <dbReference type="EC" id="2.7.10.2"/>
    </reaction>
</comment>
<dbReference type="PANTHER" id="PTHR32309:SF31">
    <property type="entry name" value="CAPSULAR EXOPOLYSACCHARIDE FAMILY"/>
    <property type="match status" value="1"/>
</dbReference>
<evidence type="ECO:0000256" key="4">
    <source>
        <dbReference type="ARBA" id="ARBA00008883"/>
    </source>
</evidence>
<keyword evidence="8" id="KW-0808">Transferase</keyword>
<dbReference type="Pfam" id="PF13614">
    <property type="entry name" value="AAA_31"/>
    <property type="match status" value="1"/>
</dbReference>
<evidence type="ECO:0000256" key="17">
    <source>
        <dbReference type="SAM" id="MobiDB-lite"/>
    </source>
</evidence>
<evidence type="ECO:0000313" key="21">
    <source>
        <dbReference type="Proteomes" id="UP000219688"/>
    </source>
</evidence>
<keyword evidence="11" id="KW-0418">Kinase</keyword>
<evidence type="ECO:0000256" key="2">
    <source>
        <dbReference type="ARBA" id="ARBA00006683"/>
    </source>
</evidence>
<evidence type="ECO:0000256" key="11">
    <source>
        <dbReference type="ARBA" id="ARBA00022777"/>
    </source>
</evidence>
<evidence type="ECO:0000256" key="6">
    <source>
        <dbReference type="ARBA" id="ARBA00022475"/>
    </source>
</evidence>
<accession>A0A285VW57</accession>
<evidence type="ECO:0000256" key="15">
    <source>
        <dbReference type="ARBA" id="ARBA00023137"/>
    </source>
</evidence>
<keyword evidence="13" id="KW-1133">Transmembrane helix</keyword>
<evidence type="ECO:0000259" key="19">
    <source>
        <dbReference type="Pfam" id="PF13614"/>
    </source>
</evidence>
<evidence type="ECO:0000256" key="1">
    <source>
        <dbReference type="ARBA" id="ARBA00004429"/>
    </source>
</evidence>
<feature type="region of interest" description="Disordered" evidence="17">
    <location>
        <begin position="458"/>
        <end position="523"/>
    </location>
</feature>
<evidence type="ECO:0000256" key="16">
    <source>
        <dbReference type="ARBA" id="ARBA00051245"/>
    </source>
</evidence>
<feature type="domain" description="Polysaccharide chain length determinant N-terminal" evidence="18">
    <location>
        <begin position="21"/>
        <end position="103"/>
    </location>
</feature>
<dbReference type="InterPro" id="IPR005702">
    <property type="entry name" value="Wzc-like_C"/>
</dbReference>
<dbReference type="Gene3D" id="3.40.50.300">
    <property type="entry name" value="P-loop containing nucleotide triphosphate hydrolases"/>
    <property type="match status" value="1"/>
</dbReference>
<comment type="similarity">
    <text evidence="2">Belongs to the CpsC/CapA family.</text>
</comment>
<feature type="compositionally biased region" description="Basic and acidic residues" evidence="17">
    <location>
        <begin position="496"/>
        <end position="523"/>
    </location>
</feature>
<organism evidence="20 21">
    <name type="scientific">Ornithinimicrobium cerasi</name>
    <dbReference type="NCBI Taxonomy" id="2248773"/>
    <lineage>
        <taxon>Bacteria</taxon>
        <taxon>Bacillati</taxon>
        <taxon>Actinomycetota</taxon>
        <taxon>Actinomycetes</taxon>
        <taxon>Micrococcales</taxon>
        <taxon>Ornithinimicrobiaceae</taxon>
        <taxon>Ornithinimicrobium</taxon>
    </lineage>
</organism>
<keyword evidence="9" id="KW-0812">Transmembrane</keyword>
<dbReference type="PANTHER" id="PTHR32309">
    <property type="entry name" value="TYROSINE-PROTEIN KINASE"/>
    <property type="match status" value="1"/>
</dbReference>
<evidence type="ECO:0000259" key="18">
    <source>
        <dbReference type="Pfam" id="PF02706"/>
    </source>
</evidence>
<sequence>MALDYVLSVFFPLREEGPVTVRDFLHALRQRWRIVVTTMLLVVAATAWVTLQTQPVYQSSSRVYLLANNQTDASNVYNMPAAELETIIQVATSPIVLEPVREQIGIPPGEPLDVTASRAGDTPLLDVTVRANDPQVAANAAASVPQNLAAVARSFSPMLQSSGSSVTAEVVIPAAVPSRPVEPSVTRNLALGALAGLMLGGAFAVARQALDQRVRDTKDLQVVSDRPVLSTIPLRKGDDNHSIYLEIDPFGPQAEAVRQLRTNMMFVDVTTGKHSFVISSTLPGEGKTTTAVNLALAMSDAGTKVLLIDADLRHPSVATNLGLEGAVGLTTVLLGEAEVEDVTQRWGGTNLHVLTSGEVPPNPSELLGSAKMHALFDSLMETYDFILVDAPPVLPVTDAMVIEKLTGGLLMVVASGETRKRHVHEALRVLSTTESHIAGFVLTKTPPKPLAYYSYYSGEDAATKPDGPRRQRRRPSARDRRMAKSHPHAEAAANARLERLTTEDDRGSVELRSRPRTDRRASR</sequence>
<keyword evidence="6" id="KW-1003">Cell membrane</keyword>
<keyword evidence="21" id="KW-1185">Reference proteome</keyword>
<keyword evidence="10" id="KW-0547">Nucleotide-binding</keyword>
<evidence type="ECO:0000256" key="9">
    <source>
        <dbReference type="ARBA" id="ARBA00022692"/>
    </source>
</evidence>
<comment type="similarity">
    <text evidence="4">Belongs to the etk/wzc family.</text>
</comment>
<evidence type="ECO:0000256" key="12">
    <source>
        <dbReference type="ARBA" id="ARBA00022840"/>
    </source>
</evidence>
<dbReference type="InterPro" id="IPR027417">
    <property type="entry name" value="P-loop_NTPase"/>
</dbReference>
<evidence type="ECO:0000256" key="8">
    <source>
        <dbReference type="ARBA" id="ARBA00022679"/>
    </source>
</evidence>
<comment type="similarity">
    <text evidence="3">Belongs to the CpsD/CapB family.</text>
</comment>
<comment type="subcellular location">
    <subcellularLocation>
        <location evidence="1">Cell inner membrane</location>
        <topology evidence="1">Multi-pass membrane protein</topology>
    </subcellularLocation>
</comment>
<dbReference type="CDD" id="cd05387">
    <property type="entry name" value="BY-kinase"/>
    <property type="match status" value="1"/>
</dbReference>
<evidence type="ECO:0000256" key="13">
    <source>
        <dbReference type="ARBA" id="ARBA00022989"/>
    </source>
</evidence>
<dbReference type="GO" id="GO:0005886">
    <property type="term" value="C:plasma membrane"/>
    <property type="evidence" value="ECO:0007669"/>
    <property type="project" value="UniProtKB-SubCell"/>
</dbReference>
<keyword evidence="12" id="KW-0067">ATP-binding</keyword>
<dbReference type="InterPro" id="IPR003856">
    <property type="entry name" value="LPS_length_determ_N"/>
</dbReference>
<dbReference type="NCBIfam" id="TIGR01007">
    <property type="entry name" value="eps_fam"/>
    <property type="match status" value="1"/>
</dbReference>
<proteinExistence type="inferred from homology"/>
<dbReference type="InterPro" id="IPR025669">
    <property type="entry name" value="AAA_dom"/>
</dbReference>
<feature type="domain" description="AAA" evidence="19">
    <location>
        <begin position="284"/>
        <end position="397"/>
    </location>
</feature>
<evidence type="ECO:0000256" key="10">
    <source>
        <dbReference type="ARBA" id="ARBA00022741"/>
    </source>
</evidence>
<evidence type="ECO:0000256" key="5">
    <source>
        <dbReference type="ARBA" id="ARBA00011903"/>
    </source>
</evidence>
<dbReference type="Proteomes" id="UP000219688">
    <property type="component" value="Unassembled WGS sequence"/>
</dbReference>
<dbReference type="SUPFAM" id="SSF52540">
    <property type="entry name" value="P-loop containing nucleoside triphosphate hydrolases"/>
    <property type="match status" value="1"/>
</dbReference>
<evidence type="ECO:0000256" key="7">
    <source>
        <dbReference type="ARBA" id="ARBA00022519"/>
    </source>
</evidence>
<evidence type="ECO:0000313" key="20">
    <source>
        <dbReference type="EMBL" id="SOC58320.1"/>
    </source>
</evidence>